<protein>
    <submittedName>
        <fullName evidence="2">DUF1800 domain-containing protein</fullName>
    </submittedName>
</protein>
<organism evidence="2 3">
    <name type="scientific">Zhongshania guokunii</name>
    <dbReference type="NCBI Taxonomy" id="641783"/>
    <lineage>
        <taxon>Bacteria</taxon>
        <taxon>Pseudomonadati</taxon>
        <taxon>Pseudomonadota</taxon>
        <taxon>Gammaproteobacteria</taxon>
        <taxon>Cellvibrionales</taxon>
        <taxon>Spongiibacteraceae</taxon>
        <taxon>Zhongshania</taxon>
    </lineage>
</organism>
<evidence type="ECO:0000256" key="1">
    <source>
        <dbReference type="SAM" id="SignalP"/>
    </source>
</evidence>
<reference evidence="2 3" key="1">
    <citation type="journal article" date="2011" name="Int. J. Syst. Evol. Microbiol.">
        <title>Zhongshania antarctica gen. nov., sp. nov. and Zhongshania guokunii sp. nov., gammaproteobacteria respectively isolated from coastal attached (fast) ice and surface seawater of the Antarctic.</title>
        <authorList>
            <person name="Li H.J."/>
            <person name="Zhang X.Y."/>
            <person name="Chen C.X."/>
            <person name="Zhang Y.J."/>
            <person name="Gao Z.M."/>
            <person name="Yu Y."/>
            <person name="Chen X.L."/>
            <person name="Chen B."/>
            <person name="Zhang Y.Z."/>
        </authorList>
    </citation>
    <scope>NUCLEOTIDE SEQUENCE [LARGE SCALE GENOMIC DNA]</scope>
    <source>
        <strain evidence="2 3">ZS6-22T</strain>
    </source>
</reference>
<dbReference type="Proteomes" id="UP001557485">
    <property type="component" value="Unassembled WGS sequence"/>
</dbReference>
<dbReference type="InterPro" id="IPR014917">
    <property type="entry name" value="DUF1800"/>
</dbReference>
<gene>
    <name evidence="2" type="ORF">AB4876_06810</name>
</gene>
<dbReference type="Pfam" id="PF08811">
    <property type="entry name" value="DUF1800"/>
    <property type="match status" value="1"/>
</dbReference>
<accession>A0ABV3U537</accession>
<comment type="caution">
    <text evidence="2">The sequence shown here is derived from an EMBL/GenBank/DDBJ whole genome shotgun (WGS) entry which is preliminary data.</text>
</comment>
<evidence type="ECO:0000313" key="2">
    <source>
        <dbReference type="EMBL" id="MEX1668615.1"/>
    </source>
</evidence>
<sequence length="491" mass="55342">MLIVRRAAFFLLITCNLFPVRAYSLTESGAVQLSLRVGSGAGLNELQVLLPLSKKQAISNYLNDNDNDPDFLIPECAQNLLRPYSEIKSFTDIERQTFRKNQNRCKQSLKQAYAQHLVESSAGAALMHRMELFWHNHFTSSLTKVPHAALIYNQHSTIHKFSLGNFRVLLHSMLLDPAMLMYLDNNKNFKARPNENLARELLELFTLGVGEYSEKDVKEVARALTGMSIDPRYYTPRFYPERHDYGEKTILGESGVFGVDAVVEILLKQKQTAKHITRKLWLEFVSTEDDAEIERLSERFYKDWNIRRLVRGILMSKAFWNDAGKMTKSPLELVVGGSRLLPGMVPSESVPALLRRMEQDLFDPPNVKGWPSGNDWITGQTYIERIKFGELLTRGLQPQRYEKELAFICADGGPAKLAALPVELASATTPSLGVQDDTAGVVPAETMVLSMANKEAAVVDGDEASRADYRDLSECVDALSNLLENPVWQLK</sequence>
<dbReference type="EMBL" id="JBFRYA010000005">
    <property type="protein sequence ID" value="MEX1668615.1"/>
    <property type="molecule type" value="Genomic_DNA"/>
</dbReference>
<keyword evidence="1" id="KW-0732">Signal</keyword>
<keyword evidence="3" id="KW-1185">Reference proteome</keyword>
<evidence type="ECO:0000313" key="3">
    <source>
        <dbReference type="Proteomes" id="UP001557485"/>
    </source>
</evidence>
<proteinExistence type="predicted"/>
<feature type="chain" id="PRO_5046122211" evidence="1">
    <location>
        <begin position="23"/>
        <end position="491"/>
    </location>
</feature>
<feature type="signal peptide" evidence="1">
    <location>
        <begin position="1"/>
        <end position="22"/>
    </location>
</feature>
<dbReference type="RefSeq" id="WP_368380903.1">
    <property type="nucleotide sequence ID" value="NZ_JBFRYA010000005.1"/>
</dbReference>
<name>A0ABV3U537_9GAMM</name>